<protein>
    <submittedName>
        <fullName evidence="1">Uncharacterized protein</fullName>
    </submittedName>
</protein>
<name>A0A0U3E4S9_9CAUD</name>
<dbReference type="EMBL" id="KU245542">
    <property type="protein sequence ID" value="ALT58104.1"/>
    <property type="molecule type" value="Genomic_DNA"/>
</dbReference>
<gene>
    <name evidence="1" type="ORF">SM1_0112</name>
</gene>
<evidence type="ECO:0000313" key="1">
    <source>
        <dbReference type="EMBL" id="ALT58104.1"/>
    </source>
</evidence>
<reference evidence="1 2" key="1">
    <citation type="submission" date="2015-12" db="EMBL/GenBank/DDBJ databases">
        <title>In silico genomic study of Pseudomonas phage SM1.</title>
        <authorList>
            <person name="Zawawi N.A.M."/>
            <person name="Mat-Arip Y."/>
            <person name="Wan-Jauhari W.K."/>
            <person name="Fauzi A.A."/>
            <person name="Yee F.J."/>
        </authorList>
    </citation>
    <scope>NUCLEOTIDE SEQUENCE [LARGE SCALE GENOMIC DNA]</scope>
</reference>
<keyword evidence="2" id="KW-1185">Reference proteome</keyword>
<proteinExistence type="predicted"/>
<sequence>MQTLAPNEVTFEVYQENGLTVCMIRSDDTAYEVGFAVAPGFVCTDCLVYDRYKFVVGHESRYGQKSITKTITELGCLTGMDGANRIPV</sequence>
<evidence type="ECO:0000313" key="2">
    <source>
        <dbReference type="Proteomes" id="UP000224832"/>
    </source>
</evidence>
<accession>A0A0U3E4S9</accession>
<organism evidence="1 2">
    <name type="scientific">Pseudomonas phage SM1</name>
    <dbReference type="NCBI Taxonomy" id="1772332"/>
    <lineage>
        <taxon>Viruses</taxon>
        <taxon>Duplodnaviria</taxon>
        <taxon>Heunggongvirae</taxon>
        <taxon>Uroviricota</taxon>
        <taxon>Caudoviricetes</taxon>
        <taxon>Samunavirus</taxon>
        <taxon>Samunavirus SM1</taxon>
    </lineage>
</organism>
<dbReference type="Proteomes" id="UP000224832">
    <property type="component" value="Segment"/>
</dbReference>